<sequence length="475" mass="52585">MTQNMTFDDTIAFTWYSLFNCVYDKYYAPHASSMVNLVSESFNKHIETSVLWAVLFIVASIITYVFIIVRLVTIKNDVSWMISTLMLCKPDVLLASKAICSILQSEFKEVKSKSSLANDEEFHKELVNLFIDSVIFINPNLTITAANPATKRIFDSEGDIVGKQITDVINGEEGSDSAKFIQALYDGVSGHSGLKINRTVEIMRSDGTQVYINLNVTAFSRKGAVQSLADAGGNLKSLSIVCRDISQQVRSDNLLKAERQRSDALLRHILPPPIVDSLQSGEKDVSFAVSSASICFMDIVSFTPWCGANTTQTVCSTLNKLFKYFDMNLAQHKTMTKIKCIGDCYMGAGGIFDNPNDPKKHAWDLVHFGCEAIRSVRQLDEELGQQLQIRVGVNTGGPIVAGVLGVGRPTFEILGPAINMAQQMEHHGVPMKVHISRSVYENIYESGFVIHERGEVEVKNGKVTTYLVDPDENPD</sequence>
<dbReference type="SUPFAM" id="SSF55785">
    <property type="entry name" value="PYP-like sensor domain (PAS domain)"/>
    <property type="match status" value="1"/>
</dbReference>
<dbReference type="OrthoDB" id="60033at2759"/>
<dbReference type="GO" id="GO:0000166">
    <property type="term" value="F:nucleotide binding"/>
    <property type="evidence" value="ECO:0007669"/>
    <property type="project" value="UniProtKB-KW"/>
</dbReference>
<keyword evidence="4 7" id="KW-1133">Transmembrane helix</keyword>
<evidence type="ECO:0000259" key="9">
    <source>
        <dbReference type="PROSITE" id="PS50125"/>
    </source>
</evidence>
<dbReference type="SMR" id="A2DTD4"/>
<dbReference type="InterPro" id="IPR029787">
    <property type="entry name" value="Nucleotide_cyclase"/>
</dbReference>
<dbReference type="Proteomes" id="UP000001542">
    <property type="component" value="Unassembled WGS sequence"/>
</dbReference>
<dbReference type="STRING" id="5722.A2DTD4"/>
<dbReference type="CDD" id="cd00130">
    <property type="entry name" value="PAS"/>
    <property type="match status" value="1"/>
</dbReference>
<dbReference type="SUPFAM" id="SSF55073">
    <property type="entry name" value="Nucleotide cyclase"/>
    <property type="match status" value="1"/>
</dbReference>
<dbReference type="PANTHER" id="PTHR11920">
    <property type="entry name" value="GUANYLYL CYCLASE"/>
    <property type="match status" value="1"/>
</dbReference>
<feature type="domain" description="PAC" evidence="8">
    <location>
        <begin position="196"/>
        <end position="257"/>
    </location>
</feature>
<name>A2DTD4_TRIV3</name>
<dbReference type="GO" id="GO:0007168">
    <property type="term" value="P:receptor guanylyl cyclase signaling pathway"/>
    <property type="evidence" value="ECO:0000318"/>
    <property type="project" value="GO_Central"/>
</dbReference>
<dbReference type="SMART" id="SM00091">
    <property type="entry name" value="PAS"/>
    <property type="match status" value="1"/>
</dbReference>
<evidence type="ECO:0000256" key="3">
    <source>
        <dbReference type="ARBA" id="ARBA00022741"/>
    </source>
</evidence>
<comment type="subcellular location">
    <subcellularLocation>
        <location evidence="1">Membrane</location>
    </subcellularLocation>
</comment>
<keyword evidence="3" id="KW-0547">Nucleotide-binding</keyword>
<dbReference type="InParanoid" id="A2DTD4"/>
<evidence type="ECO:0000259" key="8">
    <source>
        <dbReference type="PROSITE" id="PS50113"/>
    </source>
</evidence>
<feature type="transmembrane region" description="Helical" evidence="7">
    <location>
        <begin position="50"/>
        <end position="72"/>
    </location>
</feature>
<gene>
    <name evidence="10" type="ORF">TVAG_360150</name>
</gene>
<dbReference type="Gene3D" id="3.30.450.20">
    <property type="entry name" value="PAS domain"/>
    <property type="match status" value="1"/>
</dbReference>
<dbReference type="GO" id="GO:0005886">
    <property type="term" value="C:plasma membrane"/>
    <property type="evidence" value="ECO:0000318"/>
    <property type="project" value="GO_Central"/>
</dbReference>
<dbReference type="InterPro" id="IPR050401">
    <property type="entry name" value="Cyclic_nucleotide_synthase"/>
</dbReference>
<dbReference type="PANTHER" id="PTHR11920:SF335">
    <property type="entry name" value="GUANYLATE CYCLASE"/>
    <property type="match status" value="1"/>
</dbReference>
<dbReference type="InterPro" id="IPR001054">
    <property type="entry name" value="A/G_cyclase"/>
</dbReference>
<dbReference type="KEGG" id="tva:4774415"/>
<dbReference type="GO" id="GO:0035556">
    <property type="term" value="P:intracellular signal transduction"/>
    <property type="evidence" value="ECO:0007669"/>
    <property type="project" value="InterPro"/>
</dbReference>
<dbReference type="Gene3D" id="3.30.70.1230">
    <property type="entry name" value="Nucleotide cyclase"/>
    <property type="match status" value="1"/>
</dbReference>
<dbReference type="SMART" id="SM00044">
    <property type="entry name" value="CYCc"/>
    <property type="match status" value="1"/>
</dbReference>
<keyword evidence="11" id="KW-1185">Reference proteome</keyword>
<dbReference type="VEuPathDB" id="TrichDB:TVAG_360150"/>
<keyword evidence="2 7" id="KW-0812">Transmembrane</keyword>
<accession>A2DTD4</accession>
<evidence type="ECO:0000313" key="10">
    <source>
        <dbReference type="EMBL" id="EAY16406.1"/>
    </source>
</evidence>
<dbReference type="Pfam" id="PF13426">
    <property type="entry name" value="PAS_9"/>
    <property type="match status" value="1"/>
</dbReference>
<organism evidence="10 11">
    <name type="scientific">Trichomonas vaginalis (strain ATCC PRA-98 / G3)</name>
    <dbReference type="NCBI Taxonomy" id="412133"/>
    <lineage>
        <taxon>Eukaryota</taxon>
        <taxon>Metamonada</taxon>
        <taxon>Parabasalia</taxon>
        <taxon>Trichomonadida</taxon>
        <taxon>Trichomonadidae</taxon>
        <taxon>Trichomonas</taxon>
    </lineage>
</organism>
<dbReference type="eggNOG" id="KOG4171">
    <property type="taxonomic scope" value="Eukaryota"/>
</dbReference>
<evidence type="ECO:0000256" key="4">
    <source>
        <dbReference type="ARBA" id="ARBA00022989"/>
    </source>
</evidence>
<reference evidence="10" key="2">
    <citation type="journal article" date="2007" name="Science">
        <title>Draft genome sequence of the sexually transmitted pathogen Trichomonas vaginalis.</title>
        <authorList>
            <person name="Carlton J.M."/>
            <person name="Hirt R.P."/>
            <person name="Silva J.C."/>
            <person name="Delcher A.L."/>
            <person name="Schatz M."/>
            <person name="Zhao Q."/>
            <person name="Wortman J.R."/>
            <person name="Bidwell S.L."/>
            <person name="Alsmark U.C.M."/>
            <person name="Besteiro S."/>
            <person name="Sicheritz-Ponten T."/>
            <person name="Noel C.J."/>
            <person name="Dacks J.B."/>
            <person name="Foster P.G."/>
            <person name="Simillion C."/>
            <person name="Van de Peer Y."/>
            <person name="Miranda-Saavedra D."/>
            <person name="Barton G.J."/>
            <person name="Westrop G.D."/>
            <person name="Mueller S."/>
            <person name="Dessi D."/>
            <person name="Fiori P.L."/>
            <person name="Ren Q."/>
            <person name="Paulsen I."/>
            <person name="Zhang H."/>
            <person name="Bastida-Corcuera F.D."/>
            <person name="Simoes-Barbosa A."/>
            <person name="Brown M.T."/>
            <person name="Hayes R.D."/>
            <person name="Mukherjee M."/>
            <person name="Okumura C.Y."/>
            <person name="Schneider R."/>
            <person name="Smith A.J."/>
            <person name="Vanacova S."/>
            <person name="Villalvazo M."/>
            <person name="Haas B.J."/>
            <person name="Pertea M."/>
            <person name="Feldblyum T.V."/>
            <person name="Utterback T.R."/>
            <person name="Shu C.L."/>
            <person name="Osoegawa K."/>
            <person name="de Jong P.J."/>
            <person name="Hrdy I."/>
            <person name="Horvathova L."/>
            <person name="Zubacova Z."/>
            <person name="Dolezal P."/>
            <person name="Malik S.B."/>
            <person name="Logsdon J.M. Jr."/>
            <person name="Henze K."/>
            <person name="Gupta A."/>
            <person name="Wang C.C."/>
            <person name="Dunne R.L."/>
            <person name="Upcroft J.A."/>
            <person name="Upcroft P."/>
            <person name="White O."/>
            <person name="Salzberg S.L."/>
            <person name="Tang P."/>
            <person name="Chiu C.-H."/>
            <person name="Lee Y.-S."/>
            <person name="Embley T.M."/>
            <person name="Coombs G.H."/>
            <person name="Mottram J.C."/>
            <person name="Tachezy J."/>
            <person name="Fraser-Liggett C.M."/>
            <person name="Johnson P.J."/>
        </authorList>
    </citation>
    <scope>NUCLEOTIDE SEQUENCE [LARGE SCALE GENOMIC DNA]</scope>
    <source>
        <strain evidence="10">G3</strain>
    </source>
</reference>
<dbReference type="RefSeq" id="XP_001328629.1">
    <property type="nucleotide sequence ID" value="XM_001328594.1"/>
</dbReference>
<evidence type="ECO:0000256" key="1">
    <source>
        <dbReference type="ARBA" id="ARBA00004370"/>
    </source>
</evidence>
<keyword evidence="6" id="KW-0456">Lyase</keyword>
<evidence type="ECO:0000256" key="7">
    <source>
        <dbReference type="SAM" id="Phobius"/>
    </source>
</evidence>
<dbReference type="CDD" id="cd07302">
    <property type="entry name" value="CHD"/>
    <property type="match status" value="1"/>
</dbReference>
<dbReference type="PROSITE" id="PS50125">
    <property type="entry name" value="GUANYLATE_CYCLASE_2"/>
    <property type="match status" value="1"/>
</dbReference>
<feature type="domain" description="Guanylate cyclase" evidence="9">
    <location>
        <begin position="293"/>
        <end position="425"/>
    </location>
</feature>
<dbReference type="GO" id="GO:0001653">
    <property type="term" value="F:peptide receptor activity"/>
    <property type="evidence" value="ECO:0000318"/>
    <property type="project" value="GO_Central"/>
</dbReference>
<evidence type="ECO:0000313" key="11">
    <source>
        <dbReference type="Proteomes" id="UP000001542"/>
    </source>
</evidence>
<dbReference type="VEuPathDB" id="TrichDB:TVAGG3_0967760"/>
<reference evidence="10" key="1">
    <citation type="submission" date="2006-10" db="EMBL/GenBank/DDBJ databases">
        <authorList>
            <person name="Amadeo P."/>
            <person name="Zhao Q."/>
            <person name="Wortman J."/>
            <person name="Fraser-Liggett C."/>
            <person name="Carlton J."/>
        </authorList>
    </citation>
    <scope>NUCLEOTIDE SEQUENCE</scope>
    <source>
        <strain evidence="10">G3</strain>
    </source>
</reference>
<evidence type="ECO:0000256" key="6">
    <source>
        <dbReference type="ARBA" id="ARBA00023239"/>
    </source>
</evidence>
<dbReference type="GO" id="GO:0006182">
    <property type="term" value="P:cGMP biosynthetic process"/>
    <property type="evidence" value="ECO:0000318"/>
    <property type="project" value="GO_Central"/>
</dbReference>
<dbReference type="InterPro" id="IPR035965">
    <property type="entry name" value="PAS-like_dom_sf"/>
</dbReference>
<dbReference type="InterPro" id="IPR000700">
    <property type="entry name" value="PAS-assoc_C"/>
</dbReference>
<evidence type="ECO:0000256" key="2">
    <source>
        <dbReference type="ARBA" id="ARBA00022692"/>
    </source>
</evidence>
<dbReference type="PROSITE" id="PS50113">
    <property type="entry name" value="PAC"/>
    <property type="match status" value="1"/>
</dbReference>
<proteinExistence type="predicted"/>
<protein>
    <submittedName>
        <fullName evidence="10">Adenylate and Guanylate cyclase catalytic domain containing protein</fullName>
    </submittedName>
</protein>
<dbReference type="EMBL" id="DS113243">
    <property type="protein sequence ID" value="EAY16406.1"/>
    <property type="molecule type" value="Genomic_DNA"/>
</dbReference>
<evidence type="ECO:0000256" key="5">
    <source>
        <dbReference type="ARBA" id="ARBA00023136"/>
    </source>
</evidence>
<dbReference type="AlphaFoldDB" id="A2DTD4"/>
<dbReference type="Pfam" id="PF00211">
    <property type="entry name" value="Guanylate_cyc"/>
    <property type="match status" value="1"/>
</dbReference>
<keyword evidence="5 7" id="KW-0472">Membrane</keyword>
<dbReference type="GO" id="GO:0004383">
    <property type="term" value="F:guanylate cyclase activity"/>
    <property type="evidence" value="ECO:0000318"/>
    <property type="project" value="GO_Central"/>
</dbReference>
<dbReference type="InterPro" id="IPR000014">
    <property type="entry name" value="PAS"/>
</dbReference>